<name>A0A1H3LC41_9MICO</name>
<reference evidence="1 2" key="1">
    <citation type="submission" date="2016-10" db="EMBL/GenBank/DDBJ databases">
        <authorList>
            <person name="de Groot N.N."/>
        </authorList>
    </citation>
    <scope>NUCLEOTIDE SEQUENCE [LARGE SCALE GENOMIC DNA]</scope>
    <source>
        <strain evidence="1 2">CGMCC 4.3491</strain>
    </source>
</reference>
<sequence length="290" mass="30820">MSRNPFVVLGAVLAGLLIAAGALFFVVGLDGPDSDFRTIDDAHRFLVEEGTLGSTAEGVSPDEDIVRAWTVFTAVAGVDTEHIAVFEVYHDPDDSSSASVSRDDADDAFWDLTVNTAWNDDANELLHTMIHEYGHMLSLSDGQVSPVAGACATLRVVGGCARADSVIAGFESAFWKRYGAEAPRAEAMGTEDAAVADFFDSHGGFDTFVTEYAATGVVEDLAESWADYVLSDTPGFSYRDATGTAEWSQKVRFFDGFPPFAEQRDRIREAIGVADGPGQAGSSTSSTSGV</sequence>
<organism evidence="1 2">
    <name type="scientific">Herbiconiux ginsengi</name>
    <dbReference type="NCBI Taxonomy" id="381665"/>
    <lineage>
        <taxon>Bacteria</taxon>
        <taxon>Bacillati</taxon>
        <taxon>Actinomycetota</taxon>
        <taxon>Actinomycetes</taxon>
        <taxon>Micrococcales</taxon>
        <taxon>Microbacteriaceae</taxon>
        <taxon>Herbiconiux</taxon>
    </lineage>
</organism>
<dbReference type="RefSeq" id="WP_092549369.1">
    <property type="nucleotide sequence ID" value="NZ_FNPZ01000001.1"/>
</dbReference>
<dbReference type="Proteomes" id="UP000198891">
    <property type="component" value="Unassembled WGS sequence"/>
</dbReference>
<protein>
    <submittedName>
        <fullName evidence="1">Uncharacterized protein</fullName>
    </submittedName>
</protein>
<gene>
    <name evidence="1" type="ORF">SAMN05216554_0918</name>
</gene>
<dbReference type="OrthoDB" id="5115706at2"/>
<dbReference type="EMBL" id="FNPZ01000001">
    <property type="protein sequence ID" value="SDY61982.1"/>
    <property type="molecule type" value="Genomic_DNA"/>
</dbReference>
<dbReference type="STRING" id="381665.SAMN05216554_0918"/>
<proteinExistence type="predicted"/>
<keyword evidence="2" id="KW-1185">Reference proteome</keyword>
<evidence type="ECO:0000313" key="1">
    <source>
        <dbReference type="EMBL" id="SDY61982.1"/>
    </source>
</evidence>
<evidence type="ECO:0000313" key="2">
    <source>
        <dbReference type="Proteomes" id="UP000198891"/>
    </source>
</evidence>
<dbReference type="AlphaFoldDB" id="A0A1H3LC41"/>
<accession>A0A1H3LC41</accession>